<dbReference type="AlphaFoldDB" id="A0A2P8CE13"/>
<proteinExistence type="predicted"/>
<evidence type="ECO:0000313" key="6">
    <source>
        <dbReference type="Proteomes" id="UP000240621"/>
    </source>
</evidence>
<accession>A0A2P8CE13</accession>
<evidence type="ECO:0000313" key="4">
    <source>
        <dbReference type="EMBL" id="GET21892.1"/>
    </source>
</evidence>
<feature type="coiled-coil region" evidence="1">
    <location>
        <begin position="186"/>
        <end position="238"/>
    </location>
</feature>
<dbReference type="InterPro" id="IPR052336">
    <property type="entry name" value="MlaD_Phospholipid_Transporter"/>
</dbReference>
<keyword evidence="2" id="KW-1133">Transmembrane helix</keyword>
<keyword evidence="2" id="KW-0812">Transmembrane</keyword>
<dbReference type="RefSeq" id="WP_106542028.1">
    <property type="nucleotide sequence ID" value="NZ_BLAU01000001.1"/>
</dbReference>
<evidence type="ECO:0000313" key="7">
    <source>
        <dbReference type="Proteomes" id="UP000396862"/>
    </source>
</evidence>
<keyword evidence="1" id="KW-0175">Coiled coil</keyword>
<protein>
    <submittedName>
        <fullName evidence="5">Phospholipid/cholesterol/gamma-HCH transport system substrate-binding protein</fullName>
    </submittedName>
</protein>
<reference evidence="5 6" key="1">
    <citation type="submission" date="2018-03" db="EMBL/GenBank/DDBJ databases">
        <title>Genomic Encyclopedia of Archaeal and Bacterial Type Strains, Phase II (KMG-II): from individual species to whole genera.</title>
        <authorList>
            <person name="Goeker M."/>
        </authorList>
    </citation>
    <scope>NUCLEOTIDE SEQUENCE [LARGE SCALE GENOMIC DNA]</scope>
    <source>
        <strain evidence="5 6">DSM 27267</strain>
    </source>
</reference>
<evidence type="ECO:0000259" key="3">
    <source>
        <dbReference type="Pfam" id="PF02470"/>
    </source>
</evidence>
<dbReference type="EMBL" id="PYGC01000004">
    <property type="protein sequence ID" value="PSK83225.1"/>
    <property type="molecule type" value="Genomic_DNA"/>
</dbReference>
<feature type="domain" description="Mce/MlaD" evidence="3">
    <location>
        <begin position="38"/>
        <end position="114"/>
    </location>
</feature>
<reference evidence="4 7" key="2">
    <citation type="submission" date="2019-10" db="EMBL/GenBank/DDBJ databases">
        <title>Prolixibacter strains distinguished by the presence of nitrate reductase genes were adept at nitrate-dependent anaerobic corrosion of metallic iron and carbon steel.</title>
        <authorList>
            <person name="Iino T."/>
            <person name="Shono N."/>
            <person name="Ito K."/>
            <person name="Nakamura R."/>
            <person name="Sueoka K."/>
            <person name="Harayama S."/>
            <person name="Ohkuma M."/>
        </authorList>
    </citation>
    <scope>NUCLEOTIDE SEQUENCE [LARGE SCALE GENOMIC DNA]</scope>
    <source>
        <strain evidence="4 7">MIC1-1</strain>
    </source>
</reference>
<keyword evidence="2" id="KW-0472">Membrane</keyword>
<dbReference type="Proteomes" id="UP000396862">
    <property type="component" value="Unassembled WGS sequence"/>
</dbReference>
<organism evidence="5 6">
    <name type="scientific">Prolixibacter denitrificans</name>
    <dbReference type="NCBI Taxonomy" id="1541063"/>
    <lineage>
        <taxon>Bacteria</taxon>
        <taxon>Pseudomonadati</taxon>
        <taxon>Bacteroidota</taxon>
        <taxon>Bacteroidia</taxon>
        <taxon>Marinilabiliales</taxon>
        <taxon>Prolixibacteraceae</taxon>
        <taxon>Prolixibacter</taxon>
    </lineage>
</organism>
<dbReference type="PANTHER" id="PTHR33371">
    <property type="entry name" value="INTERMEMBRANE PHOSPHOLIPID TRANSPORT SYSTEM BINDING PROTEIN MLAD-RELATED"/>
    <property type="match status" value="1"/>
</dbReference>
<dbReference type="Proteomes" id="UP000240621">
    <property type="component" value="Unassembled WGS sequence"/>
</dbReference>
<sequence length="419" mass="47139">MKISKTTKIGILTVGSLAILIWGINFLKGRDLFKSEKIYYARYHNVGGLEASSDVRLNGFKVGYVSDIYFKEDRSGDLMVKLAINKNFEIPKGTVAEIVSTDLLGSRSVKLTMGKSQQYYQPYDTLRTSVEADLKQQVSEELAPIKAKAENLLGSLDSAITVVTYVFNDKTRDNLRESFAHINNTILNLEQTSKNLNLLVAAQKENMASTITNLRKISETLNNNADNINNIMKNLSNVSDTLSALQLQASLSKFDDMLTNLDEIMTKVNNQDGSLGLLVNDPMLYNNLNRITQNLNRLLIDLRQNPKRFIHFSAFDLGKEIYLTPKHTSQPNENVKFRVLLVSSTSAIPMESALFKPFKDVEEVKSGKYFNYFVGNTSSIEQIRTILNKAQNVFPDASIVAFKNGKKIRLERALKKVNK</sequence>
<gene>
    <name evidence="5" type="ORF">CLV93_104155</name>
    <name evidence="4" type="ORF">JCM18694_21380</name>
</gene>
<name>A0A2P8CE13_9BACT</name>
<dbReference type="OrthoDB" id="9769132at2"/>
<evidence type="ECO:0000313" key="5">
    <source>
        <dbReference type="EMBL" id="PSK83225.1"/>
    </source>
</evidence>
<dbReference type="InterPro" id="IPR003399">
    <property type="entry name" value="Mce/MlaD"/>
</dbReference>
<dbReference type="Pfam" id="PF02470">
    <property type="entry name" value="MlaD"/>
    <property type="match status" value="1"/>
</dbReference>
<evidence type="ECO:0000256" key="2">
    <source>
        <dbReference type="SAM" id="Phobius"/>
    </source>
</evidence>
<dbReference type="EMBL" id="BLAU01000001">
    <property type="protein sequence ID" value="GET21892.1"/>
    <property type="molecule type" value="Genomic_DNA"/>
</dbReference>
<dbReference type="PANTHER" id="PTHR33371:SF4">
    <property type="entry name" value="INTERMEMBRANE PHOSPHOLIPID TRANSPORT SYSTEM BINDING PROTEIN MLAD"/>
    <property type="match status" value="1"/>
</dbReference>
<evidence type="ECO:0000256" key="1">
    <source>
        <dbReference type="SAM" id="Coils"/>
    </source>
</evidence>
<feature type="transmembrane region" description="Helical" evidence="2">
    <location>
        <begin position="9"/>
        <end position="27"/>
    </location>
</feature>
<comment type="caution">
    <text evidence="5">The sequence shown here is derived from an EMBL/GenBank/DDBJ whole genome shotgun (WGS) entry which is preliminary data.</text>
</comment>
<keyword evidence="7" id="KW-1185">Reference proteome</keyword>